<evidence type="ECO:0000259" key="2">
    <source>
        <dbReference type="PROSITE" id="PS50056"/>
    </source>
</evidence>
<dbReference type="Gene3D" id="3.90.190.10">
    <property type="entry name" value="Protein tyrosine phosphatase superfamily"/>
    <property type="match status" value="1"/>
</dbReference>
<dbReference type="PROSITE" id="PS00383">
    <property type="entry name" value="TYR_PHOSPHATASE_1"/>
    <property type="match status" value="1"/>
</dbReference>
<comment type="similarity">
    <text evidence="1">Belongs to the protein-tyrosine phosphatase family.</text>
</comment>
<dbReference type="InterPro" id="IPR000387">
    <property type="entry name" value="Tyr_Pase_dom"/>
</dbReference>
<dbReference type="InterPro" id="IPR026893">
    <property type="entry name" value="Tyr/Ser_Pase_IphP-type"/>
</dbReference>
<dbReference type="InterPro" id="IPR029021">
    <property type="entry name" value="Prot-tyrosine_phosphatase-like"/>
</dbReference>
<keyword evidence="4" id="KW-1185">Reference proteome</keyword>
<proteinExistence type="inferred from homology"/>
<dbReference type="SUPFAM" id="SSF52799">
    <property type="entry name" value="(Phosphotyrosine protein) phosphatases II"/>
    <property type="match status" value="1"/>
</dbReference>
<dbReference type="RefSeq" id="WP_093084119.1">
    <property type="nucleotide sequence ID" value="NZ_FNBE01000008.1"/>
</dbReference>
<evidence type="ECO:0000313" key="4">
    <source>
        <dbReference type="Proteomes" id="UP000198967"/>
    </source>
</evidence>
<organism evidence="3 4">
    <name type="scientific">Pseudonocardia oroxyli</name>
    <dbReference type="NCBI Taxonomy" id="366584"/>
    <lineage>
        <taxon>Bacteria</taxon>
        <taxon>Bacillati</taxon>
        <taxon>Actinomycetota</taxon>
        <taxon>Actinomycetes</taxon>
        <taxon>Pseudonocardiales</taxon>
        <taxon>Pseudonocardiaceae</taxon>
        <taxon>Pseudonocardia</taxon>
    </lineage>
</organism>
<name>A0A1G7QYF3_PSEOR</name>
<dbReference type="OrthoDB" id="1188001at2"/>
<dbReference type="InterPro" id="IPR016130">
    <property type="entry name" value="Tyr_Pase_AS"/>
</dbReference>
<dbReference type="Proteomes" id="UP000198967">
    <property type="component" value="Unassembled WGS sequence"/>
</dbReference>
<gene>
    <name evidence="3" type="ORF">SAMN05216377_108221</name>
</gene>
<dbReference type="AlphaFoldDB" id="A0A1G7QYF3"/>
<evidence type="ECO:0000256" key="1">
    <source>
        <dbReference type="ARBA" id="ARBA00009580"/>
    </source>
</evidence>
<protein>
    <submittedName>
        <fullName evidence="3">Protein tyrosine/serine phosphatase</fullName>
    </submittedName>
</protein>
<dbReference type="PANTHER" id="PTHR31126">
    <property type="entry name" value="TYROSINE-PROTEIN PHOSPHATASE"/>
    <property type="match status" value="1"/>
</dbReference>
<accession>A0A1G7QYF3</accession>
<dbReference type="EMBL" id="FNBE01000008">
    <property type="protein sequence ID" value="SDG03525.1"/>
    <property type="molecule type" value="Genomic_DNA"/>
</dbReference>
<dbReference type="PANTHER" id="PTHR31126:SF1">
    <property type="entry name" value="TYROSINE SPECIFIC PROTEIN PHOSPHATASES DOMAIN-CONTAINING PROTEIN"/>
    <property type="match status" value="1"/>
</dbReference>
<dbReference type="Pfam" id="PF13350">
    <property type="entry name" value="Y_phosphatase3"/>
    <property type="match status" value="1"/>
</dbReference>
<dbReference type="PROSITE" id="PS50056">
    <property type="entry name" value="TYR_PHOSPHATASE_2"/>
    <property type="match status" value="1"/>
</dbReference>
<dbReference type="GO" id="GO:0004721">
    <property type="term" value="F:phosphoprotein phosphatase activity"/>
    <property type="evidence" value="ECO:0007669"/>
    <property type="project" value="InterPro"/>
</dbReference>
<dbReference type="STRING" id="366584.SAMN05216377_108221"/>
<reference evidence="3 4" key="1">
    <citation type="submission" date="2016-10" db="EMBL/GenBank/DDBJ databases">
        <authorList>
            <person name="de Groot N.N."/>
        </authorList>
    </citation>
    <scope>NUCLEOTIDE SEQUENCE [LARGE SCALE GENOMIC DNA]</scope>
    <source>
        <strain evidence="3 4">CGMCC 4.3143</strain>
    </source>
</reference>
<feature type="domain" description="Tyrosine specific protein phosphatases" evidence="2">
    <location>
        <begin position="121"/>
        <end position="168"/>
    </location>
</feature>
<evidence type="ECO:0000313" key="3">
    <source>
        <dbReference type="EMBL" id="SDG03525.1"/>
    </source>
</evidence>
<sequence length="244" mass="26551">MTSTDRWLQFEGLSNIRDVGGLPLGDGSRTRPGVLLRSEALTHVTPADVRRLVDELDLRLILDLRTDREIAQFGESPLIAAGVETVQFTFIPEAGRELPEVGEDVHPMVGNYLGYLRDKAPNVVGAVRRLALGEGAALVHCAAGKDRTGTLVALVLEAVGVEREAVVEDYALSATKIDDMFRRWTASTGEEMPAPDELDRHRPRAEAMAQVLAILDERDGGAAAWLQANGLTHPELTALRSRLT</sequence>